<feature type="transmembrane region" description="Helical" evidence="1">
    <location>
        <begin position="60"/>
        <end position="79"/>
    </location>
</feature>
<dbReference type="Proteomes" id="UP000031036">
    <property type="component" value="Unassembled WGS sequence"/>
</dbReference>
<dbReference type="InterPro" id="IPR037185">
    <property type="entry name" value="EmrE-like"/>
</dbReference>
<evidence type="ECO:0000313" key="4">
    <source>
        <dbReference type="Proteomes" id="UP000031036"/>
    </source>
</evidence>
<keyword evidence="1" id="KW-0812">Transmembrane</keyword>
<organism evidence="3 4">
    <name type="scientific">Toxocara canis</name>
    <name type="common">Canine roundworm</name>
    <dbReference type="NCBI Taxonomy" id="6265"/>
    <lineage>
        <taxon>Eukaryota</taxon>
        <taxon>Metazoa</taxon>
        <taxon>Ecdysozoa</taxon>
        <taxon>Nematoda</taxon>
        <taxon>Chromadorea</taxon>
        <taxon>Rhabditida</taxon>
        <taxon>Spirurina</taxon>
        <taxon>Ascaridomorpha</taxon>
        <taxon>Ascaridoidea</taxon>
        <taxon>Toxocaridae</taxon>
        <taxon>Toxocara</taxon>
    </lineage>
</organism>
<reference evidence="3 4" key="1">
    <citation type="submission" date="2014-11" db="EMBL/GenBank/DDBJ databases">
        <title>Genetic blueprint of the zoonotic pathogen Toxocara canis.</title>
        <authorList>
            <person name="Zhu X.-Q."/>
            <person name="Korhonen P.K."/>
            <person name="Cai H."/>
            <person name="Young N.D."/>
            <person name="Nejsum P."/>
            <person name="von Samson-Himmelstjerna G."/>
            <person name="Boag P.R."/>
            <person name="Tan P."/>
            <person name="Li Q."/>
            <person name="Min J."/>
            <person name="Yang Y."/>
            <person name="Wang X."/>
            <person name="Fang X."/>
            <person name="Hall R.S."/>
            <person name="Hofmann A."/>
            <person name="Sternberg P.W."/>
            <person name="Jex A.R."/>
            <person name="Gasser R.B."/>
        </authorList>
    </citation>
    <scope>NUCLEOTIDE SEQUENCE [LARGE SCALE GENOMIC DNA]</scope>
    <source>
        <strain evidence="3">PN_DK_2014</strain>
    </source>
</reference>
<dbReference type="PANTHER" id="PTHR31965:SF1">
    <property type="entry name" value="TRANSMEMBRANE PROTEIN 42"/>
    <property type="match status" value="1"/>
</dbReference>
<comment type="caution">
    <text evidence="3">The sequence shown here is derived from an EMBL/GenBank/DDBJ whole genome shotgun (WGS) entry which is preliminary data.</text>
</comment>
<dbReference type="STRING" id="6265.A0A0B2VSW9"/>
<gene>
    <name evidence="3" type="ORF">Tcan_08683</name>
</gene>
<sequence>VSFFIYILCYILCNVVMWWAHTTAMRESSSSLKAVAINTATNYVLTGLLGNFIFHEEHSLRWWFGLSLIFCGAVVVSQCKEGSEKA</sequence>
<dbReference type="OMA" id="WAHTTAM"/>
<dbReference type="Pfam" id="PF00892">
    <property type="entry name" value="EamA"/>
    <property type="match status" value="1"/>
</dbReference>
<feature type="transmembrane region" description="Helical" evidence="1">
    <location>
        <begin position="5"/>
        <end position="22"/>
    </location>
</feature>
<dbReference type="PANTHER" id="PTHR31965">
    <property type="entry name" value="TRANSMEMBRANE PROTEIN 42"/>
    <property type="match status" value="1"/>
</dbReference>
<dbReference type="InterPro" id="IPR039632">
    <property type="entry name" value="TMEM42"/>
</dbReference>
<proteinExistence type="predicted"/>
<evidence type="ECO:0000259" key="2">
    <source>
        <dbReference type="Pfam" id="PF00892"/>
    </source>
</evidence>
<dbReference type="SUPFAM" id="SSF103481">
    <property type="entry name" value="Multidrug resistance efflux transporter EmrE"/>
    <property type="match status" value="1"/>
</dbReference>
<keyword evidence="4" id="KW-1185">Reference proteome</keyword>
<keyword evidence="1" id="KW-1133">Transmembrane helix</keyword>
<evidence type="ECO:0000313" key="3">
    <source>
        <dbReference type="EMBL" id="KHN84492.1"/>
    </source>
</evidence>
<feature type="non-terminal residue" evidence="3">
    <location>
        <position position="1"/>
    </location>
</feature>
<dbReference type="Gene3D" id="1.10.3730.20">
    <property type="match status" value="1"/>
</dbReference>
<dbReference type="AlphaFoldDB" id="A0A0B2VSW9"/>
<keyword evidence="1" id="KW-0472">Membrane</keyword>
<dbReference type="GO" id="GO:0016020">
    <property type="term" value="C:membrane"/>
    <property type="evidence" value="ECO:0007669"/>
    <property type="project" value="InterPro"/>
</dbReference>
<feature type="domain" description="EamA" evidence="2">
    <location>
        <begin position="4"/>
        <end position="77"/>
    </location>
</feature>
<dbReference type="EMBL" id="JPKZ01000983">
    <property type="protein sequence ID" value="KHN84492.1"/>
    <property type="molecule type" value="Genomic_DNA"/>
</dbReference>
<evidence type="ECO:0000256" key="1">
    <source>
        <dbReference type="SAM" id="Phobius"/>
    </source>
</evidence>
<feature type="transmembrane region" description="Helical" evidence="1">
    <location>
        <begin position="34"/>
        <end position="54"/>
    </location>
</feature>
<accession>A0A0B2VSW9</accession>
<dbReference type="OrthoDB" id="5854584at2759"/>
<name>A0A0B2VSW9_TOXCA</name>
<dbReference type="InterPro" id="IPR000620">
    <property type="entry name" value="EamA_dom"/>
</dbReference>
<protein>
    <recommendedName>
        <fullName evidence="2">EamA domain-containing protein</fullName>
    </recommendedName>
</protein>